<feature type="region of interest" description="Disordered" evidence="1">
    <location>
        <begin position="1"/>
        <end position="29"/>
    </location>
</feature>
<dbReference type="Proteomes" id="UP000237655">
    <property type="component" value="Chromosome"/>
</dbReference>
<dbReference type="Pfam" id="PF06356">
    <property type="entry name" value="DUF1064"/>
    <property type="match status" value="1"/>
</dbReference>
<dbReference type="EMBL" id="CP027665">
    <property type="protein sequence ID" value="AVO37377.1"/>
    <property type="molecule type" value="Genomic_DNA"/>
</dbReference>
<accession>A0A2S0MNG6</accession>
<name>A0A2S0MNG6_9RHOB</name>
<evidence type="ECO:0000256" key="1">
    <source>
        <dbReference type="SAM" id="MobiDB-lite"/>
    </source>
</evidence>
<dbReference type="KEGG" id="thas:C6Y53_06410"/>
<dbReference type="RefSeq" id="WP_106471688.1">
    <property type="nucleotide sequence ID" value="NZ_CP027665.1"/>
</dbReference>
<reference evidence="3" key="1">
    <citation type="submission" date="2018-03" db="EMBL/GenBank/DDBJ databases">
        <title>Genomic analysis of the strain SH-1 isolated from shrimp intestine.</title>
        <authorList>
            <person name="Kim Y.-S."/>
            <person name="Kim S.-E."/>
            <person name="Kim K.-H."/>
        </authorList>
    </citation>
    <scope>NUCLEOTIDE SEQUENCE [LARGE SCALE GENOMIC DNA]</scope>
    <source>
        <strain evidence="3">SH-1</strain>
    </source>
</reference>
<organism evidence="2 3">
    <name type="scientific">Pukyongiella litopenaei</name>
    <dbReference type="NCBI Taxonomy" id="2605946"/>
    <lineage>
        <taxon>Bacteria</taxon>
        <taxon>Pseudomonadati</taxon>
        <taxon>Pseudomonadota</taxon>
        <taxon>Alphaproteobacteria</taxon>
        <taxon>Rhodobacterales</taxon>
        <taxon>Paracoccaceae</taxon>
        <taxon>Pukyongiella</taxon>
    </lineage>
</organism>
<keyword evidence="3" id="KW-1185">Reference proteome</keyword>
<dbReference type="AlphaFoldDB" id="A0A2S0MNG6"/>
<dbReference type="InterPro" id="IPR009414">
    <property type="entry name" value="DUF1064"/>
</dbReference>
<gene>
    <name evidence="2" type="ORF">C6Y53_06410</name>
</gene>
<sequence>MVGTERMTAAELRGRHDQPKGQKYGAQRETVDGITFDSRKEARRYQQLRLLLRAGDIADLRRQVAIELEGRDGPVLTRTGRRMKITVDFAYTDLRTGLTVYEDAKGLPTRDYEVRRAVAAAQGVEVIEV</sequence>
<evidence type="ECO:0000313" key="2">
    <source>
        <dbReference type="EMBL" id="AVO37377.1"/>
    </source>
</evidence>
<evidence type="ECO:0000313" key="3">
    <source>
        <dbReference type="Proteomes" id="UP000237655"/>
    </source>
</evidence>
<protein>
    <submittedName>
        <fullName evidence="2">DUF1064 domain-containing protein</fullName>
    </submittedName>
</protein>
<proteinExistence type="predicted"/>